<feature type="region of interest" description="Disordered" evidence="2">
    <location>
        <begin position="1"/>
        <end position="26"/>
    </location>
</feature>
<feature type="coiled-coil region" evidence="1">
    <location>
        <begin position="38"/>
        <end position="65"/>
    </location>
</feature>
<organism evidence="3 4">
    <name type="scientific">Ambispora leptoticha</name>
    <dbReference type="NCBI Taxonomy" id="144679"/>
    <lineage>
        <taxon>Eukaryota</taxon>
        <taxon>Fungi</taxon>
        <taxon>Fungi incertae sedis</taxon>
        <taxon>Mucoromycota</taxon>
        <taxon>Glomeromycotina</taxon>
        <taxon>Glomeromycetes</taxon>
        <taxon>Archaeosporales</taxon>
        <taxon>Ambisporaceae</taxon>
        <taxon>Ambispora</taxon>
    </lineage>
</organism>
<comment type="caution">
    <text evidence="3">The sequence shown here is derived from an EMBL/GenBank/DDBJ whole genome shotgun (WGS) entry which is preliminary data.</text>
</comment>
<evidence type="ECO:0000313" key="4">
    <source>
        <dbReference type="Proteomes" id="UP000789508"/>
    </source>
</evidence>
<evidence type="ECO:0000256" key="1">
    <source>
        <dbReference type="SAM" id="Coils"/>
    </source>
</evidence>
<keyword evidence="4" id="KW-1185">Reference proteome</keyword>
<evidence type="ECO:0000313" key="3">
    <source>
        <dbReference type="EMBL" id="CAG8658034.1"/>
    </source>
</evidence>
<keyword evidence="1" id="KW-0175">Coiled coil</keyword>
<protein>
    <submittedName>
        <fullName evidence="3">1975_t:CDS:1</fullName>
    </submittedName>
</protein>
<evidence type="ECO:0000256" key="2">
    <source>
        <dbReference type="SAM" id="MobiDB-lite"/>
    </source>
</evidence>
<reference evidence="3" key="1">
    <citation type="submission" date="2021-06" db="EMBL/GenBank/DDBJ databases">
        <authorList>
            <person name="Kallberg Y."/>
            <person name="Tangrot J."/>
            <person name="Rosling A."/>
        </authorList>
    </citation>
    <scope>NUCLEOTIDE SEQUENCE</scope>
    <source>
        <strain evidence="3">FL130A</strain>
    </source>
</reference>
<sequence>MPVKDEADPDYRQREEKDGMTAEERKSVNDFLKKHVKILKTMAKNNNVIEEIQELIQQIKADYQEGADFEFVTPNLIKKASKGVHIKILSPRVKKFCREKFNFPHGIDNLDYEKGDQEGTDFYYRVNANNSNDD</sequence>
<gene>
    <name evidence="3" type="ORF">ALEPTO_LOCUS10238</name>
</gene>
<name>A0A9N9H5F6_9GLOM</name>
<dbReference type="AlphaFoldDB" id="A0A9N9H5F6"/>
<dbReference type="EMBL" id="CAJVPS010010441">
    <property type="protein sequence ID" value="CAG8658034.1"/>
    <property type="molecule type" value="Genomic_DNA"/>
</dbReference>
<proteinExistence type="predicted"/>
<accession>A0A9N9H5F6</accession>
<dbReference type="Proteomes" id="UP000789508">
    <property type="component" value="Unassembled WGS sequence"/>
</dbReference>